<gene>
    <name evidence="8" type="ORF">NX722_12255</name>
</gene>
<dbReference type="InterPro" id="IPR003370">
    <property type="entry name" value="Chromate_transpt"/>
</dbReference>
<proteinExistence type="inferred from homology"/>
<protein>
    <submittedName>
        <fullName evidence="8">Chromate transporter</fullName>
    </submittedName>
</protein>
<dbReference type="InterPro" id="IPR052518">
    <property type="entry name" value="CHR_Transporter"/>
</dbReference>
<comment type="similarity">
    <text evidence="2">Belongs to the chromate ion transporter (CHR) (TC 2.A.51) family.</text>
</comment>
<comment type="caution">
    <text evidence="8">The sequence shown here is derived from an EMBL/GenBank/DDBJ whole genome shotgun (WGS) entry which is preliminary data.</text>
</comment>
<evidence type="ECO:0000256" key="3">
    <source>
        <dbReference type="ARBA" id="ARBA00022475"/>
    </source>
</evidence>
<keyword evidence="4 7" id="KW-0812">Transmembrane</keyword>
<dbReference type="EMBL" id="JAPFCC010000001">
    <property type="protein sequence ID" value="MCW7553391.1"/>
    <property type="molecule type" value="Genomic_DNA"/>
</dbReference>
<keyword evidence="9" id="KW-1185">Reference proteome</keyword>
<evidence type="ECO:0000256" key="2">
    <source>
        <dbReference type="ARBA" id="ARBA00005262"/>
    </source>
</evidence>
<evidence type="ECO:0000313" key="8">
    <source>
        <dbReference type="EMBL" id="MCW7553391.1"/>
    </source>
</evidence>
<comment type="subcellular location">
    <subcellularLocation>
        <location evidence="1">Cell membrane</location>
        <topology evidence="1">Multi-pass membrane protein</topology>
    </subcellularLocation>
</comment>
<evidence type="ECO:0000256" key="5">
    <source>
        <dbReference type="ARBA" id="ARBA00022989"/>
    </source>
</evidence>
<feature type="transmembrane region" description="Helical" evidence="7">
    <location>
        <begin position="171"/>
        <end position="190"/>
    </location>
</feature>
<feature type="transmembrane region" description="Helical" evidence="7">
    <location>
        <begin position="86"/>
        <end position="107"/>
    </location>
</feature>
<dbReference type="Proteomes" id="UP001209854">
    <property type="component" value="Unassembled WGS sequence"/>
</dbReference>
<keyword evidence="6 7" id="KW-0472">Membrane</keyword>
<dbReference type="PANTHER" id="PTHR43663:SF1">
    <property type="entry name" value="CHROMATE TRANSPORTER"/>
    <property type="match status" value="1"/>
</dbReference>
<name>A0ABT3MVH7_9GAMM</name>
<evidence type="ECO:0000256" key="7">
    <source>
        <dbReference type="SAM" id="Phobius"/>
    </source>
</evidence>
<sequence length="200" mass="21273">MLTPLTRHDTPQRLMLLKLFLTFFRLGAVTFGGGYAMMALLEQELVDNHEWMTGDELLEITAIAQITPGTIAINAATFVGRRMAGIPGAVTASVAVILPPLLIVGFLASHLPSWLSLPWLQGAFLGMRYAVAALIFHAAVKMLCSNVTTTLGRTLFATALLALLFTPIHPLLMIFAGGAAGMGLYVGNALPGQNKVVKGS</sequence>
<dbReference type="Pfam" id="PF02417">
    <property type="entry name" value="Chromate_transp"/>
    <property type="match status" value="1"/>
</dbReference>
<organism evidence="8 9">
    <name type="scientific">Endozoicomonas gorgoniicola</name>
    <dbReference type="NCBI Taxonomy" id="1234144"/>
    <lineage>
        <taxon>Bacteria</taxon>
        <taxon>Pseudomonadati</taxon>
        <taxon>Pseudomonadota</taxon>
        <taxon>Gammaproteobacteria</taxon>
        <taxon>Oceanospirillales</taxon>
        <taxon>Endozoicomonadaceae</taxon>
        <taxon>Endozoicomonas</taxon>
    </lineage>
</organism>
<reference evidence="8 9" key="1">
    <citation type="submission" date="2022-10" db="EMBL/GenBank/DDBJ databases">
        <title>High-quality genome sequences of two octocoral-associated bacteria, Endozoicomonas euniceicola EF212 and Endozoicomonas gorgoniicola PS125.</title>
        <authorList>
            <person name="Chiou Y.-J."/>
            <person name="Chen Y.-H."/>
        </authorList>
    </citation>
    <scope>NUCLEOTIDE SEQUENCE [LARGE SCALE GENOMIC DNA]</scope>
    <source>
        <strain evidence="8 9">PS125</strain>
    </source>
</reference>
<feature type="transmembrane region" description="Helical" evidence="7">
    <location>
        <begin position="20"/>
        <end position="40"/>
    </location>
</feature>
<evidence type="ECO:0000256" key="6">
    <source>
        <dbReference type="ARBA" id="ARBA00023136"/>
    </source>
</evidence>
<evidence type="ECO:0000256" key="4">
    <source>
        <dbReference type="ARBA" id="ARBA00022692"/>
    </source>
</evidence>
<feature type="transmembrane region" description="Helical" evidence="7">
    <location>
        <begin position="60"/>
        <end position="79"/>
    </location>
</feature>
<keyword evidence="5 7" id="KW-1133">Transmembrane helix</keyword>
<accession>A0ABT3MVH7</accession>
<keyword evidence="3" id="KW-1003">Cell membrane</keyword>
<evidence type="ECO:0000313" key="9">
    <source>
        <dbReference type="Proteomes" id="UP001209854"/>
    </source>
</evidence>
<evidence type="ECO:0000256" key="1">
    <source>
        <dbReference type="ARBA" id="ARBA00004651"/>
    </source>
</evidence>
<dbReference type="PANTHER" id="PTHR43663">
    <property type="entry name" value="CHROMATE TRANSPORT PROTEIN-RELATED"/>
    <property type="match status" value="1"/>
</dbReference>
<feature type="transmembrane region" description="Helical" evidence="7">
    <location>
        <begin position="119"/>
        <end position="140"/>
    </location>
</feature>
<dbReference type="RefSeq" id="WP_262568223.1">
    <property type="nucleotide sequence ID" value="NZ_JAPFCC010000001.1"/>
</dbReference>